<organism evidence="2 3">
    <name type="scientific">Saitozyma podzolica</name>
    <dbReference type="NCBI Taxonomy" id="1890683"/>
    <lineage>
        <taxon>Eukaryota</taxon>
        <taxon>Fungi</taxon>
        <taxon>Dikarya</taxon>
        <taxon>Basidiomycota</taxon>
        <taxon>Agaricomycotina</taxon>
        <taxon>Tremellomycetes</taxon>
        <taxon>Tremellales</taxon>
        <taxon>Trimorphomycetaceae</taxon>
        <taxon>Saitozyma</taxon>
    </lineage>
</organism>
<feature type="compositionally biased region" description="Low complexity" evidence="1">
    <location>
        <begin position="20"/>
        <end position="30"/>
    </location>
</feature>
<feature type="compositionally biased region" description="Basic and acidic residues" evidence="1">
    <location>
        <begin position="136"/>
        <end position="146"/>
    </location>
</feature>
<reference evidence="2 3" key="1">
    <citation type="submission" date="2018-11" db="EMBL/GenBank/DDBJ databases">
        <title>Genome sequence of Saitozyma podzolica DSM 27192.</title>
        <authorList>
            <person name="Aliyu H."/>
            <person name="Gorte O."/>
            <person name="Ochsenreither K."/>
        </authorList>
    </citation>
    <scope>NUCLEOTIDE SEQUENCE [LARGE SCALE GENOMIC DNA]</scope>
    <source>
        <strain evidence="2 3">DSM 27192</strain>
    </source>
</reference>
<keyword evidence="3" id="KW-1185">Reference proteome</keyword>
<name>A0A427YT73_9TREE</name>
<comment type="caution">
    <text evidence="2">The sequence shown here is derived from an EMBL/GenBank/DDBJ whole genome shotgun (WGS) entry which is preliminary data.</text>
</comment>
<dbReference type="Proteomes" id="UP000279259">
    <property type="component" value="Unassembled WGS sequence"/>
</dbReference>
<accession>A0A427YT73</accession>
<gene>
    <name evidence="2" type="ORF">EHS25_004123</name>
</gene>
<feature type="region of interest" description="Disordered" evidence="1">
    <location>
        <begin position="1"/>
        <end position="30"/>
    </location>
</feature>
<feature type="region of interest" description="Disordered" evidence="1">
    <location>
        <begin position="125"/>
        <end position="151"/>
    </location>
</feature>
<evidence type="ECO:0000313" key="2">
    <source>
        <dbReference type="EMBL" id="RSH94320.1"/>
    </source>
</evidence>
<evidence type="ECO:0000313" key="3">
    <source>
        <dbReference type="Proteomes" id="UP000279259"/>
    </source>
</evidence>
<dbReference type="OrthoDB" id="2224399at2759"/>
<feature type="region of interest" description="Disordered" evidence="1">
    <location>
        <begin position="89"/>
        <end position="109"/>
    </location>
</feature>
<sequence>MSSSSRPVSPAAHSAAFGNPPSSTAVSSLLSTLSGSPVQPVVRSYPDATFHSYPPLGFDLVYHPSPSTSTRTTQKSAASQLVLDTIDLYNPLPPPPAPTISSRTKRSGPIYSPPSLPITFHFPGSTLTLPPPKPGESSREISRPDSLEVGQRTTGREFVSAFGEPSKKGGGTGWVPPFLEWSRVEIVGDDDDTDGSAVGGGEEEPQTGRRTVVIGVMVELRDPGPGEKMTEEQKLKGMGGVWDRAAGWEWSNLKIFRPDPKDT</sequence>
<proteinExistence type="predicted"/>
<protein>
    <submittedName>
        <fullName evidence="2">Uncharacterized protein</fullName>
    </submittedName>
</protein>
<evidence type="ECO:0000256" key="1">
    <source>
        <dbReference type="SAM" id="MobiDB-lite"/>
    </source>
</evidence>
<dbReference type="EMBL" id="RSCD01000002">
    <property type="protein sequence ID" value="RSH94320.1"/>
    <property type="molecule type" value="Genomic_DNA"/>
</dbReference>
<dbReference type="AlphaFoldDB" id="A0A427YT73"/>